<protein>
    <submittedName>
        <fullName evidence="7">DMT family transporter</fullName>
    </submittedName>
</protein>
<keyword evidence="8" id="KW-1185">Reference proteome</keyword>
<evidence type="ECO:0000256" key="5">
    <source>
        <dbReference type="SAM" id="Phobius"/>
    </source>
</evidence>
<feature type="transmembrane region" description="Helical" evidence="5">
    <location>
        <begin position="263"/>
        <end position="281"/>
    </location>
</feature>
<keyword evidence="3 5" id="KW-1133">Transmembrane helix</keyword>
<dbReference type="PANTHER" id="PTHR22911">
    <property type="entry name" value="ACYL-MALONYL CONDENSING ENZYME-RELATED"/>
    <property type="match status" value="1"/>
</dbReference>
<feature type="transmembrane region" description="Helical" evidence="5">
    <location>
        <begin position="94"/>
        <end position="113"/>
    </location>
</feature>
<feature type="transmembrane region" description="Helical" evidence="5">
    <location>
        <begin position="237"/>
        <end position="257"/>
    </location>
</feature>
<evidence type="ECO:0000256" key="4">
    <source>
        <dbReference type="ARBA" id="ARBA00023136"/>
    </source>
</evidence>
<name>A0ABT5J059_9NEIS</name>
<feature type="transmembrane region" description="Helical" evidence="5">
    <location>
        <begin position="40"/>
        <end position="58"/>
    </location>
</feature>
<evidence type="ECO:0000256" key="2">
    <source>
        <dbReference type="ARBA" id="ARBA00022692"/>
    </source>
</evidence>
<evidence type="ECO:0000313" key="7">
    <source>
        <dbReference type="EMBL" id="MDC7717783.1"/>
    </source>
</evidence>
<comment type="caution">
    <text evidence="7">The sequence shown here is derived from an EMBL/GenBank/DDBJ whole genome shotgun (WGS) entry which is preliminary data.</text>
</comment>
<dbReference type="PANTHER" id="PTHR22911:SF6">
    <property type="entry name" value="SOLUTE CARRIER FAMILY 35 MEMBER G1"/>
    <property type="match status" value="1"/>
</dbReference>
<dbReference type="EMBL" id="JAQQLF010000013">
    <property type="protein sequence ID" value="MDC7717783.1"/>
    <property type="molecule type" value="Genomic_DNA"/>
</dbReference>
<feature type="transmembrane region" description="Helical" evidence="5">
    <location>
        <begin position="148"/>
        <end position="167"/>
    </location>
</feature>
<evidence type="ECO:0000256" key="3">
    <source>
        <dbReference type="ARBA" id="ARBA00022989"/>
    </source>
</evidence>
<evidence type="ECO:0000259" key="6">
    <source>
        <dbReference type="Pfam" id="PF00892"/>
    </source>
</evidence>
<comment type="subcellular location">
    <subcellularLocation>
        <location evidence="1">Membrane</location>
        <topology evidence="1">Multi-pass membrane protein</topology>
    </subcellularLocation>
</comment>
<feature type="transmembrane region" description="Helical" evidence="5">
    <location>
        <begin position="179"/>
        <end position="198"/>
    </location>
</feature>
<feature type="transmembrane region" description="Helical" evidence="5">
    <location>
        <begin position="125"/>
        <end position="142"/>
    </location>
</feature>
<accession>A0ABT5J059</accession>
<dbReference type="InterPro" id="IPR000620">
    <property type="entry name" value="EamA_dom"/>
</dbReference>
<feature type="transmembrane region" description="Helical" evidence="5">
    <location>
        <begin position="210"/>
        <end position="230"/>
    </location>
</feature>
<dbReference type="Pfam" id="PF00892">
    <property type="entry name" value="EamA"/>
    <property type="match status" value="2"/>
</dbReference>
<organism evidence="7 8">
    <name type="scientific">Vogesella aquatica</name>
    <dbReference type="NCBI Taxonomy" id="2984206"/>
    <lineage>
        <taxon>Bacteria</taxon>
        <taxon>Pseudomonadati</taxon>
        <taxon>Pseudomonadota</taxon>
        <taxon>Betaproteobacteria</taxon>
        <taxon>Neisseriales</taxon>
        <taxon>Chromobacteriaceae</taxon>
        <taxon>Vogesella</taxon>
    </lineage>
</organism>
<evidence type="ECO:0000256" key="1">
    <source>
        <dbReference type="ARBA" id="ARBA00004141"/>
    </source>
</evidence>
<dbReference type="Proteomes" id="UP001219956">
    <property type="component" value="Unassembled WGS sequence"/>
</dbReference>
<keyword evidence="2 5" id="KW-0812">Transmembrane</keyword>
<dbReference type="RefSeq" id="WP_272752093.1">
    <property type="nucleotide sequence ID" value="NZ_JAQQLF010000013.1"/>
</dbReference>
<sequence>MSGWFARLGSAWMVVAAASFAGMSMLAAMASQHIGAIEILFYRTAIGLAVLLVPVALGHEGVATVHWPAHFRRSIAGYLSMAMLFYALTRLPLATAVTLNYTSSLSFAVCCVLLRGERLSQRVKLALLLGFVGIVLILRPTFHAGQWLPGLVGLLSGAGAGLALFHVRELGELGERPGVTVFWLYFLSTVCGLAWVMLQGGFTPLGLSDLSALLGVGLLGLLGQLAMTRAYKEGRKFVVSSLAYLTVVFSALLGVVFGGQLLSASAVLGMLMIIGCGMLAAKGS</sequence>
<evidence type="ECO:0000313" key="8">
    <source>
        <dbReference type="Proteomes" id="UP001219956"/>
    </source>
</evidence>
<feature type="domain" description="EamA" evidence="6">
    <location>
        <begin position="152"/>
        <end position="275"/>
    </location>
</feature>
<reference evidence="7 8" key="1">
    <citation type="submission" date="2023-01" db="EMBL/GenBank/DDBJ databases">
        <title>Novel species of the genus Vogesella isolated from rivers.</title>
        <authorList>
            <person name="Lu H."/>
        </authorList>
    </citation>
    <scope>NUCLEOTIDE SEQUENCE [LARGE SCALE GENOMIC DNA]</scope>
    <source>
        <strain evidence="7 8">DC21W</strain>
    </source>
</reference>
<proteinExistence type="predicted"/>
<gene>
    <name evidence="7" type="ORF">PQU95_11235</name>
</gene>
<dbReference type="SUPFAM" id="SSF103481">
    <property type="entry name" value="Multidrug resistance efflux transporter EmrE"/>
    <property type="match status" value="2"/>
</dbReference>
<dbReference type="InterPro" id="IPR037185">
    <property type="entry name" value="EmrE-like"/>
</dbReference>
<feature type="domain" description="EamA" evidence="6">
    <location>
        <begin position="8"/>
        <end position="138"/>
    </location>
</feature>
<keyword evidence="4 5" id="KW-0472">Membrane</keyword>